<dbReference type="EMBL" id="JAPQKH010000004">
    <property type="protein sequence ID" value="KAJ5101134.1"/>
    <property type="molecule type" value="Genomic_DNA"/>
</dbReference>
<dbReference type="Pfam" id="PF24883">
    <property type="entry name" value="NPHP3_N"/>
    <property type="match status" value="1"/>
</dbReference>
<gene>
    <name evidence="3" type="ORF">N7456_007186</name>
</gene>
<evidence type="ECO:0000313" key="4">
    <source>
        <dbReference type="Proteomes" id="UP001149165"/>
    </source>
</evidence>
<protein>
    <submittedName>
        <fullName evidence="3">Ankyrin</fullName>
    </submittedName>
</protein>
<keyword evidence="1" id="KW-0677">Repeat</keyword>
<dbReference type="InterPro" id="IPR027417">
    <property type="entry name" value="P-loop_NTPase"/>
</dbReference>
<dbReference type="InterPro" id="IPR056884">
    <property type="entry name" value="NPHP3-like_N"/>
</dbReference>
<dbReference type="SUPFAM" id="SSF52540">
    <property type="entry name" value="P-loop containing nucleoside triphosphate hydrolases"/>
    <property type="match status" value="1"/>
</dbReference>
<dbReference type="OrthoDB" id="4368154at2759"/>
<keyword evidence="4" id="KW-1185">Reference proteome</keyword>
<name>A0A9W9FJ99_9EURO</name>
<evidence type="ECO:0000313" key="3">
    <source>
        <dbReference type="EMBL" id="KAJ5101134.1"/>
    </source>
</evidence>
<dbReference type="Proteomes" id="UP001149165">
    <property type="component" value="Unassembled WGS sequence"/>
</dbReference>
<dbReference type="Gene3D" id="3.40.50.300">
    <property type="entry name" value="P-loop containing nucleotide triphosphate hydrolases"/>
    <property type="match status" value="1"/>
</dbReference>
<dbReference type="PANTHER" id="PTHR10039">
    <property type="entry name" value="AMELOGENIN"/>
    <property type="match status" value="1"/>
</dbReference>
<dbReference type="PANTHER" id="PTHR10039:SF15">
    <property type="entry name" value="NACHT DOMAIN-CONTAINING PROTEIN"/>
    <property type="match status" value="1"/>
</dbReference>
<reference evidence="3" key="2">
    <citation type="journal article" date="2023" name="IMA Fungus">
        <title>Comparative genomic study of the Penicillium genus elucidates a diverse pangenome and 15 lateral gene transfer events.</title>
        <authorList>
            <person name="Petersen C."/>
            <person name="Sorensen T."/>
            <person name="Nielsen M.R."/>
            <person name="Sondergaard T.E."/>
            <person name="Sorensen J.L."/>
            <person name="Fitzpatrick D.A."/>
            <person name="Frisvad J.C."/>
            <person name="Nielsen K.L."/>
        </authorList>
    </citation>
    <scope>NUCLEOTIDE SEQUENCE</scope>
    <source>
        <strain evidence="3">IBT 30069</strain>
    </source>
</reference>
<comment type="caution">
    <text evidence="3">The sequence shown here is derived from an EMBL/GenBank/DDBJ whole genome shotgun (WGS) entry which is preliminary data.</text>
</comment>
<proteinExistence type="predicted"/>
<evidence type="ECO:0000256" key="1">
    <source>
        <dbReference type="ARBA" id="ARBA00022737"/>
    </source>
</evidence>
<reference evidence="3" key="1">
    <citation type="submission" date="2022-11" db="EMBL/GenBank/DDBJ databases">
        <authorList>
            <person name="Petersen C."/>
        </authorList>
    </citation>
    <scope>NUCLEOTIDE SEQUENCE</scope>
    <source>
        <strain evidence="3">IBT 30069</strain>
    </source>
</reference>
<dbReference type="AlphaFoldDB" id="A0A9W9FJ99"/>
<evidence type="ECO:0000259" key="2">
    <source>
        <dbReference type="Pfam" id="PF24883"/>
    </source>
</evidence>
<feature type="domain" description="Nephrocystin 3-like N-terminal" evidence="2">
    <location>
        <begin position="33"/>
        <end position="198"/>
    </location>
</feature>
<organism evidence="3 4">
    <name type="scientific">Penicillium angulare</name>
    <dbReference type="NCBI Taxonomy" id="116970"/>
    <lineage>
        <taxon>Eukaryota</taxon>
        <taxon>Fungi</taxon>
        <taxon>Dikarya</taxon>
        <taxon>Ascomycota</taxon>
        <taxon>Pezizomycotina</taxon>
        <taxon>Eurotiomycetes</taxon>
        <taxon>Eurotiomycetidae</taxon>
        <taxon>Eurotiales</taxon>
        <taxon>Aspergillaceae</taxon>
        <taxon>Penicillium</taxon>
    </lineage>
</organism>
<accession>A0A9W9FJ99</accession>
<sequence>MSLKKEEIEILEWFSPINHEHQHLEYSERRVPGTCTWLLESSLYHDWRNTTSKSQRLLFAGLPGAGKTIATSMVIDDLTTLCSSDNKIGLAYIYYSYGGEQSPEDLLANILKQLAWRQSSLPERLVSLHRQHDTKGTKPSLDELSRCIEETIETFTRTFLVIDALDEYENCSEISNEVLPRIYKLQRERHLNTLISARPIPEIANKIIGPTLTIIAADSDIQKYLSDCISQSDESVLHENREEIITSIAESACGKCVIIFVVNWIAQPGLISKIVFAVHRLISARRYELTHTYSNM</sequence>